<keyword evidence="8" id="KW-0325">Glycoprotein</keyword>
<evidence type="ECO:0000256" key="3">
    <source>
        <dbReference type="ARBA" id="ARBA00022723"/>
    </source>
</evidence>
<dbReference type="SMART" id="SM00209">
    <property type="entry name" value="TSP1"/>
    <property type="match status" value="1"/>
</dbReference>
<evidence type="ECO:0000256" key="10">
    <source>
        <dbReference type="PROSITE-ProRule" id="PRU01211"/>
    </source>
</evidence>
<proteinExistence type="predicted"/>
<dbReference type="SUPFAM" id="SSF49854">
    <property type="entry name" value="Spermadhesin, CUB domain"/>
    <property type="match status" value="1"/>
</dbReference>
<evidence type="ECO:0000256" key="5">
    <source>
        <dbReference type="ARBA" id="ARBA00022833"/>
    </source>
</evidence>
<dbReference type="PANTHER" id="PTHR10127">
    <property type="entry name" value="DISCOIDIN, CUB, EGF, LAMININ , AND ZINC METALLOPROTEASE DOMAIN CONTAINING"/>
    <property type="match status" value="1"/>
</dbReference>
<keyword evidence="5 10" id="KW-0862">Zinc</keyword>
<dbReference type="GO" id="GO:0018996">
    <property type="term" value="P:molting cycle, collagen and cuticulin-based cuticle"/>
    <property type="evidence" value="ECO:0007669"/>
    <property type="project" value="UniProtKB-ARBA"/>
</dbReference>
<evidence type="ECO:0000313" key="16">
    <source>
        <dbReference type="Proteomes" id="UP000492821"/>
    </source>
</evidence>
<feature type="region of interest" description="Disordered" evidence="12">
    <location>
        <begin position="187"/>
        <end position="222"/>
    </location>
</feature>
<evidence type="ECO:0000259" key="14">
    <source>
        <dbReference type="PROSITE" id="PS01180"/>
    </source>
</evidence>
<keyword evidence="4 10" id="KW-0378">Hydrolase</keyword>
<dbReference type="PRINTS" id="PR00480">
    <property type="entry name" value="ASTACIN"/>
</dbReference>
<dbReference type="InterPro" id="IPR035914">
    <property type="entry name" value="Sperma_CUB_dom_sf"/>
</dbReference>
<dbReference type="InterPro" id="IPR000884">
    <property type="entry name" value="TSP1_rpt"/>
</dbReference>
<dbReference type="InterPro" id="IPR001506">
    <property type="entry name" value="Peptidase_M12A"/>
</dbReference>
<feature type="compositionally biased region" description="Low complexity" evidence="12">
    <location>
        <begin position="187"/>
        <end position="197"/>
    </location>
</feature>
<reference evidence="17" key="2">
    <citation type="submission" date="2020-10" db="UniProtKB">
        <authorList>
            <consortium name="WormBaseParasite"/>
        </authorList>
    </citation>
    <scope>IDENTIFICATION</scope>
</reference>
<keyword evidence="3 10" id="KW-0479">Metal-binding</keyword>
<comment type="cofactor">
    <cofactor evidence="10 11">
        <name>Zn(2+)</name>
        <dbReference type="ChEBI" id="CHEBI:29105"/>
    </cofactor>
    <text evidence="10 11">Binds 1 zinc ion per subunit.</text>
</comment>
<evidence type="ECO:0000256" key="2">
    <source>
        <dbReference type="ARBA" id="ARBA00022670"/>
    </source>
</evidence>
<keyword evidence="16" id="KW-1185">Reference proteome</keyword>
<evidence type="ECO:0000259" key="15">
    <source>
        <dbReference type="PROSITE" id="PS51864"/>
    </source>
</evidence>
<dbReference type="EC" id="3.4.24.-" evidence="11"/>
<feature type="transmembrane region" description="Helical" evidence="13">
    <location>
        <begin position="87"/>
        <end position="110"/>
    </location>
</feature>
<dbReference type="SUPFAM" id="SSF82895">
    <property type="entry name" value="TSP-1 type 1 repeat"/>
    <property type="match status" value="1"/>
</dbReference>
<dbReference type="Pfam" id="PF01400">
    <property type="entry name" value="Astacin"/>
    <property type="match status" value="1"/>
</dbReference>
<feature type="compositionally biased region" description="Low complexity" evidence="12">
    <location>
        <begin position="204"/>
        <end position="218"/>
    </location>
</feature>
<feature type="binding site" evidence="10">
    <location>
        <position position="419"/>
    </location>
    <ligand>
        <name>Zn(2+)</name>
        <dbReference type="ChEBI" id="CHEBI:29105"/>
        <note>catalytic</note>
    </ligand>
</feature>
<dbReference type="Gene3D" id="3.40.390.10">
    <property type="entry name" value="Collagenase (Catalytic Domain)"/>
    <property type="match status" value="1"/>
</dbReference>
<dbReference type="SMART" id="SM00042">
    <property type="entry name" value="CUB"/>
    <property type="match status" value="1"/>
</dbReference>
<keyword evidence="2 10" id="KW-0645">Protease</keyword>
<dbReference type="PROSITE" id="PS01180">
    <property type="entry name" value="CUB"/>
    <property type="match status" value="1"/>
</dbReference>
<feature type="domain" description="Peptidase M12A" evidence="15">
    <location>
        <begin position="326"/>
        <end position="527"/>
    </location>
</feature>
<feature type="domain" description="CUB" evidence="14">
    <location>
        <begin position="576"/>
        <end position="690"/>
    </location>
</feature>
<dbReference type="Gene3D" id="2.60.120.290">
    <property type="entry name" value="Spermadhesin, CUB domain"/>
    <property type="match status" value="1"/>
</dbReference>
<dbReference type="CDD" id="cd00041">
    <property type="entry name" value="CUB"/>
    <property type="match status" value="1"/>
</dbReference>
<reference evidence="16" key="1">
    <citation type="journal article" date="2013" name="Genetics">
        <title>The draft genome and transcriptome of Panagrellus redivivus are shaped by the harsh demands of a free-living lifestyle.</title>
        <authorList>
            <person name="Srinivasan J."/>
            <person name="Dillman A.R."/>
            <person name="Macchietto M.G."/>
            <person name="Heikkinen L."/>
            <person name="Lakso M."/>
            <person name="Fracchia K.M."/>
            <person name="Antoshechkin I."/>
            <person name="Mortazavi A."/>
            <person name="Wong G."/>
            <person name="Sternberg P.W."/>
        </authorList>
    </citation>
    <scope>NUCLEOTIDE SEQUENCE [LARGE SCALE GENOMIC DNA]</scope>
    <source>
        <strain evidence="16">MT8872</strain>
    </source>
</reference>
<dbReference type="PROSITE" id="PS01186">
    <property type="entry name" value="EGF_2"/>
    <property type="match status" value="1"/>
</dbReference>
<dbReference type="SMART" id="SM00235">
    <property type="entry name" value="ZnMc"/>
    <property type="match status" value="1"/>
</dbReference>
<dbReference type="WBParaSite" id="Pan_g16112.t1">
    <property type="protein sequence ID" value="Pan_g16112.t1"/>
    <property type="gene ID" value="Pan_g16112"/>
</dbReference>
<evidence type="ECO:0000256" key="12">
    <source>
        <dbReference type="SAM" id="MobiDB-lite"/>
    </source>
</evidence>
<evidence type="ECO:0000256" key="9">
    <source>
        <dbReference type="PROSITE-ProRule" id="PRU00059"/>
    </source>
</evidence>
<protein>
    <recommendedName>
        <fullName evidence="11">Metalloendopeptidase</fullName>
        <ecNumber evidence="11">3.4.24.-</ecNumber>
    </recommendedName>
</protein>
<keyword evidence="7" id="KW-1015">Disulfide bond</keyword>
<dbReference type="PROSITE" id="PS51864">
    <property type="entry name" value="ASTACIN"/>
    <property type="match status" value="1"/>
</dbReference>
<evidence type="ECO:0000256" key="8">
    <source>
        <dbReference type="ARBA" id="ARBA00023180"/>
    </source>
</evidence>
<dbReference type="SUPFAM" id="SSF55486">
    <property type="entry name" value="Metalloproteases ('zincins'), catalytic domain"/>
    <property type="match status" value="1"/>
</dbReference>
<accession>A0A7E4V4C4</accession>
<dbReference type="PANTHER" id="PTHR10127:SF849">
    <property type="entry name" value="ZINC METALLOPROTEINASE NAS-36"/>
    <property type="match status" value="1"/>
</dbReference>
<dbReference type="InterPro" id="IPR036383">
    <property type="entry name" value="TSP1_rpt_sf"/>
</dbReference>
<dbReference type="GO" id="GO:0004222">
    <property type="term" value="F:metalloendopeptidase activity"/>
    <property type="evidence" value="ECO:0007669"/>
    <property type="project" value="UniProtKB-UniRule"/>
</dbReference>
<dbReference type="GO" id="GO:0006508">
    <property type="term" value="P:proteolysis"/>
    <property type="evidence" value="ECO:0007669"/>
    <property type="project" value="UniProtKB-KW"/>
</dbReference>
<evidence type="ECO:0000256" key="7">
    <source>
        <dbReference type="ARBA" id="ARBA00023157"/>
    </source>
</evidence>
<evidence type="ECO:0000313" key="17">
    <source>
        <dbReference type="WBParaSite" id="Pan_g16112.t1"/>
    </source>
</evidence>
<dbReference type="InterPro" id="IPR000742">
    <property type="entry name" value="EGF"/>
</dbReference>
<organism evidence="16 17">
    <name type="scientific">Panagrellus redivivus</name>
    <name type="common">Microworm</name>
    <dbReference type="NCBI Taxonomy" id="6233"/>
    <lineage>
        <taxon>Eukaryota</taxon>
        <taxon>Metazoa</taxon>
        <taxon>Ecdysozoa</taxon>
        <taxon>Nematoda</taxon>
        <taxon>Chromadorea</taxon>
        <taxon>Rhabditida</taxon>
        <taxon>Tylenchina</taxon>
        <taxon>Panagrolaimomorpha</taxon>
        <taxon>Panagrolaimoidea</taxon>
        <taxon>Panagrolaimidae</taxon>
        <taxon>Panagrellus</taxon>
    </lineage>
</organism>
<evidence type="ECO:0000256" key="1">
    <source>
        <dbReference type="ARBA" id="ARBA00022536"/>
    </source>
</evidence>
<evidence type="ECO:0000256" key="4">
    <source>
        <dbReference type="ARBA" id="ARBA00022801"/>
    </source>
</evidence>
<keyword evidence="13" id="KW-0472">Membrane</keyword>
<dbReference type="PROSITE" id="PS00022">
    <property type="entry name" value="EGF_1"/>
    <property type="match status" value="1"/>
</dbReference>
<dbReference type="CDD" id="cd04280">
    <property type="entry name" value="ZnMc_astacin_like"/>
    <property type="match status" value="1"/>
</dbReference>
<evidence type="ECO:0000256" key="6">
    <source>
        <dbReference type="ARBA" id="ARBA00023049"/>
    </source>
</evidence>
<evidence type="ECO:0000256" key="11">
    <source>
        <dbReference type="RuleBase" id="RU361183"/>
    </source>
</evidence>
<feature type="active site" evidence="10">
    <location>
        <position position="420"/>
    </location>
</feature>
<keyword evidence="1" id="KW-0245">EGF-like domain</keyword>
<dbReference type="AlphaFoldDB" id="A0A7E4V4C4"/>
<name>A0A7E4V4C4_PANRE</name>
<keyword evidence="13" id="KW-1133">Transmembrane helix</keyword>
<dbReference type="InterPro" id="IPR000859">
    <property type="entry name" value="CUB_dom"/>
</dbReference>
<dbReference type="Proteomes" id="UP000492821">
    <property type="component" value="Unassembled WGS sequence"/>
</dbReference>
<dbReference type="InterPro" id="IPR024079">
    <property type="entry name" value="MetalloPept_cat_dom_sf"/>
</dbReference>
<dbReference type="InterPro" id="IPR006026">
    <property type="entry name" value="Peptidase_Metallo"/>
</dbReference>
<feature type="binding site" evidence="10">
    <location>
        <position position="429"/>
    </location>
    <ligand>
        <name>Zn(2+)</name>
        <dbReference type="ChEBI" id="CHEBI:29105"/>
        <note>catalytic</note>
    </ligand>
</feature>
<keyword evidence="13" id="KW-0812">Transmembrane</keyword>
<comment type="caution">
    <text evidence="9">Lacks conserved residue(s) required for the propagation of feature annotation.</text>
</comment>
<sequence>MTPVARACAVYCPKPPMQSRRAKLSPCFERTSKNGYYITPCDPSYHYSEIWDDNQINLSREKCVETGIWTGVKSEAATRDRFVGVEFFGIAMALITGQRFLLLFAFVAVVNGQDVTEAVPMAGLDSLNGTDVLDGLNTTGVGDVTGVGEGYGTTLESLSTSGNAVFDGNASLADDVYNETSAVTTPTTPVAFPDTTTLSAVPGTTSANTTDASNSTTTPINEPEVVRNELEMHFGVESDELNHLGSLLLQLKEAAHKKTFGNRVFSRDSAVDSKKPVAISSTQPKTKPELTPYLFEGDIFLTEKQATSVLNHIANSPDAKTGRHSRSLSSDPEAIWEEFPIKYKFHESMTIFAITQVIEAVNYWQNNTCVKFEYVTDKPDGDYIEFFKGQGCYSMIGRYGGRQGVSIGEGCERRGVIEHEVGHALGLWHEQSRPDAAEFIEVEKDFILPSYMSDFQTRGYDEIKTLGIPYDFGSVMHYGSTAFSADGTSKTLLTKDPRYQYTIGQREKLSFLDVQIINKAYCADKCSDADGMRRKDAARCKNGGYPHPNRCSTCICPQGYGGKSCDVNEPAINAECGGVIELTNEWHEFSSPGYEDDGYTENQYCSWILTVPRKKRIELEFVEDFSFLCATTCVDYVELKLAKDQRNTGPRFCCYNKPKDAFVSEGGRMAVIFRTQASQDIGFKIRARATKKEPVETLKKPVKTTTVAPTTIAGHNILSTWGDWSECSRPCGGCGIRSRVRMCETAECEDNTQEFDTCNKQACPVNKDCQKVLFLNRLCDKRVCTQLSDSVAECNTPTCCPPFAAQDGFCVSDQPILNRFV</sequence>
<dbReference type="Gene3D" id="2.20.100.10">
    <property type="entry name" value="Thrombospondin type-1 (TSP1) repeat"/>
    <property type="match status" value="1"/>
</dbReference>
<dbReference type="Pfam" id="PF00431">
    <property type="entry name" value="CUB"/>
    <property type="match status" value="1"/>
</dbReference>
<dbReference type="GO" id="GO:0008270">
    <property type="term" value="F:zinc ion binding"/>
    <property type="evidence" value="ECO:0007669"/>
    <property type="project" value="UniProtKB-UniRule"/>
</dbReference>
<dbReference type="FunFam" id="3.40.390.10:FF:000028">
    <property type="entry name" value="Zinc metalloproteinase"/>
    <property type="match status" value="1"/>
</dbReference>
<feature type="binding site" evidence="10">
    <location>
        <position position="423"/>
    </location>
    <ligand>
        <name>Zn(2+)</name>
        <dbReference type="ChEBI" id="CHEBI:29105"/>
        <note>catalytic</note>
    </ligand>
</feature>
<evidence type="ECO:0000256" key="13">
    <source>
        <dbReference type="SAM" id="Phobius"/>
    </source>
</evidence>
<dbReference type="PROSITE" id="PS50092">
    <property type="entry name" value="TSP1"/>
    <property type="match status" value="1"/>
</dbReference>
<keyword evidence="6 10" id="KW-0482">Metalloprotease</keyword>
<dbReference type="InterPro" id="IPR034035">
    <property type="entry name" value="Astacin-like_dom"/>
</dbReference>
<dbReference type="Pfam" id="PF00090">
    <property type="entry name" value="TSP_1"/>
    <property type="match status" value="1"/>
</dbReference>